<dbReference type="PATRIC" id="fig|1470200.3.peg.413"/>
<gene>
    <name evidence="1" type="ORF">PL75_07615</name>
</gene>
<accession>A0A0J0YR01</accession>
<sequence>MIKVVYTYRTKTEDLSELMEKFARSALPQFDSQPNNLKIEMSRRDEGRDTYIRLDIYYNCIEDYQVRNRQERSWPQWQEIWFNPDNKHTEVSVEVYEVLHTG</sequence>
<evidence type="ECO:0008006" key="3">
    <source>
        <dbReference type="Google" id="ProtNLM"/>
    </source>
</evidence>
<dbReference type="RefSeq" id="WP_047761333.1">
    <property type="nucleotide sequence ID" value="NZ_CP091510.1"/>
</dbReference>
<dbReference type="Proteomes" id="UP000036027">
    <property type="component" value="Unassembled WGS sequence"/>
</dbReference>
<evidence type="ECO:0000313" key="2">
    <source>
        <dbReference type="Proteomes" id="UP000036027"/>
    </source>
</evidence>
<dbReference type="EMBL" id="JTDO01000011">
    <property type="protein sequence ID" value="KLT72565.1"/>
    <property type="molecule type" value="Genomic_DNA"/>
</dbReference>
<dbReference type="AlphaFoldDB" id="A0A0J0YR01"/>
<proteinExistence type="predicted"/>
<comment type="caution">
    <text evidence="1">The sequence shown here is derived from an EMBL/GenBank/DDBJ whole genome shotgun (WGS) entry which is preliminary data.</text>
</comment>
<organism evidence="1 2">
    <name type="scientific">Neisseria arctica</name>
    <dbReference type="NCBI Taxonomy" id="1470200"/>
    <lineage>
        <taxon>Bacteria</taxon>
        <taxon>Pseudomonadati</taxon>
        <taxon>Pseudomonadota</taxon>
        <taxon>Betaproteobacteria</taxon>
        <taxon>Neisseriales</taxon>
        <taxon>Neisseriaceae</taxon>
        <taxon>Neisseria</taxon>
    </lineage>
</organism>
<reference evidence="1 2" key="1">
    <citation type="submission" date="2014-11" db="EMBL/GenBank/DDBJ databases">
        <title>Genome of a novel goose pathogen.</title>
        <authorList>
            <person name="Hansen C.M."/>
            <person name="Hueffer K."/>
            <person name="Choi S.C."/>
        </authorList>
    </citation>
    <scope>NUCLEOTIDE SEQUENCE [LARGE SCALE GENOMIC DNA]</scope>
    <source>
        <strain evidence="1 2">KH1503</strain>
    </source>
</reference>
<dbReference type="OrthoDB" id="2185463at2"/>
<name>A0A0J0YR01_9NEIS</name>
<evidence type="ECO:0000313" key="1">
    <source>
        <dbReference type="EMBL" id="KLT72565.1"/>
    </source>
</evidence>
<keyword evidence="2" id="KW-1185">Reference proteome</keyword>
<protein>
    <recommendedName>
        <fullName evidence="3">ABM domain-containing protein</fullName>
    </recommendedName>
</protein>